<evidence type="ECO:0000313" key="3">
    <source>
        <dbReference type="EMBL" id="MFC3121087.1"/>
    </source>
</evidence>
<evidence type="ECO:0000256" key="1">
    <source>
        <dbReference type="ARBA" id="ARBA00006738"/>
    </source>
</evidence>
<dbReference type="RefSeq" id="WP_376919219.1">
    <property type="nucleotide sequence ID" value="NZ_JBHRSW010000006.1"/>
</dbReference>
<protein>
    <recommendedName>
        <fullName evidence="2">UPF0102 protein ACFOHL_05610</fullName>
    </recommendedName>
</protein>
<dbReference type="NCBIfam" id="TIGR00252">
    <property type="entry name" value="YraN family protein"/>
    <property type="match status" value="1"/>
</dbReference>
<dbReference type="HAMAP" id="MF_00048">
    <property type="entry name" value="UPF0102"/>
    <property type="match status" value="1"/>
</dbReference>
<name>A0ABV7FQF4_9ALTE</name>
<sequence length="118" mass="13824">MAIKQWEAPNIGALAETKAKQYLLDQGLRFVEANYKSKSGEIDLIFKQAQLWLFVEVKYRSDNSHGSAAEFFTPNKRRKVVNAIMCYFMEKQRNIHHEHIRVDLIAIDNNTLQWIKNV</sequence>
<dbReference type="Proteomes" id="UP001595478">
    <property type="component" value="Unassembled WGS sequence"/>
</dbReference>
<evidence type="ECO:0000256" key="2">
    <source>
        <dbReference type="HAMAP-Rule" id="MF_00048"/>
    </source>
</evidence>
<gene>
    <name evidence="3" type="ORF">ACFOHL_05610</name>
</gene>
<keyword evidence="4" id="KW-1185">Reference proteome</keyword>
<dbReference type="PANTHER" id="PTHR34039:SF1">
    <property type="entry name" value="UPF0102 PROTEIN YRAN"/>
    <property type="match status" value="1"/>
</dbReference>
<dbReference type="Pfam" id="PF02021">
    <property type="entry name" value="UPF0102"/>
    <property type="match status" value="1"/>
</dbReference>
<dbReference type="Gene3D" id="3.40.1350.10">
    <property type="match status" value="1"/>
</dbReference>
<comment type="similarity">
    <text evidence="1 2">Belongs to the UPF0102 family.</text>
</comment>
<comment type="caution">
    <text evidence="3">The sequence shown here is derived from an EMBL/GenBank/DDBJ whole genome shotgun (WGS) entry which is preliminary data.</text>
</comment>
<reference evidence="4" key="1">
    <citation type="journal article" date="2019" name="Int. J. Syst. Evol. Microbiol.">
        <title>The Global Catalogue of Microorganisms (GCM) 10K type strain sequencing project: providing services to taxonomists for standard genome sequencing and annotation.</title>
        <authorList>
            <consortium name="The Broad Institute Genomics Platform"/>
            <consortium name="The Broad Institute Genome Sequencing Center for Infectious Disease"/>
            <person name="Wu L."/>
            <person name="Ma J."/>
        </authorList>
    </citation>
    <scope>NUCLEOTIDE SEQUENCE [LARGE SCALE GENOMIC DNA]</scope>
    <source>
        <strain evidence="4">KCTC 52473</strain>
    </source>
</reference>
<dbReference type="InterPro" id="IPR011856">
    <property type="entry name" value="tRNA_endonuc-like_dom_sf"/>
</dbReference>
<dbReference type="SUPFAM" id="SSF52980">
    <property type="entry name" value="Restriction endonuclease-like"/>
    <property type="match status" value="1"/>
</dbReference>
<dbReference type="InterPro" id="IPR003509">
    <property type="entry name" value="UPF0102_YraN-like"/>
</dbReference>
<accession>A0ABV7FQF4</accession>
<dbReference type="EMBL" id="JBHRSW010000006">
    <property type="protein sequence ID" value="MFC3121087.1"/>
    <property type="molecule type" value="Genomic_DNA"/>
</dbReference>
<proteinExistence type="inferred from homology"/>
<dbReference type="InterPro" id="IPR011335">
    <property type="entry name" value="Restrct_endonuc-II-like"/>
</dbReference>
<evidence type="ECO:0000313" key="4">
    <source>
        <dbReference type="Proteomes" id="UP001595478"/>
    </source>
</evidence>
<dbReference type="PANTHER" id="PTHR34039">
    <property type="entry name" value="UPF0102 PROTEIN YRAN"/>
    <property type="match status" value="1"/>
</dbReference>
<organism evidence="3 4">
    <name type="scientific">Agaribacter flavus</name>
    <dbReference type="NCBI Taxonomy" id="1902781"/>
    <lineage>
        <taxon>Bacteria</taxon>
        <taxon>Pseudomonadati</taxon>
        <taxon>Pseudomonadota</taxon>
        <taxon>Gammaproteobacteria</taxon>
        <taxon>Alteromonadales</taxon>
        <taxon>Alteromonadaceae</taxon>
        <taxon>Agaribacter</taxon>
    </lineage>
</organism>
<dbReference type="NCBIfam" id="NF009150">
    <property type="entry name" value="PRK12497.1-3"/>
    <property type="match status" value="1"/>
</dbReference>